<evidence type="ECO:0000259" key="7">
    <source>
        <dbReference type="PROSITE" id="PS50111"/>
    </source>
</evidence>
<dbReference type="CDD" id="cd11386">
    <property type="entry name" value="MCP_signal"/>
    <property type="match status" value="1"/>
</dbReference>
<dbReference type="CDD" id="cd19411">
    <property type="entry name" value="MCP2201-like_sensor"/>
    <property type="match status" value="1"/>
</dbReference>
<dbReference type="EMBL" id="CP001032">
    <property type="protein sequence ID" value="ACB74103.1"/>
    <property type="molecule type" value="Genomic_DNA"/>
</dbReference>
<dbReference type="Pfam" id="PF12729">
    <property type="entry name" value="4HB_MCP_1"/>
    <property type="match status" value="1"/>
</dbReference>
<evidence type="ECO:0000256" key="5">
    <source>
        <dbReference type="SAM" id="MobiDB-lite"/>
    </source>
</evidence>
<dbReference type="Pfam" id="PF00015">
    <property type="entry name" value="MCPsignal"/>
    <property type="match status" value="1"/>
</dbReference>
<reference evidence="8 9" key="1">
    <citation type="journal article" date="2011" name="J. Bacteriol.">
        <title>Genome sequence of the verrucomicrobium Opitutus terrae PB90-1, an abundant inhabitant of rice paddy soil ecosystems.</title>
        <authorList>
            <person name="van Passel M.W."/>
            <person name="Kant R."/>
            <person name="Palva A."/>
            <person name="Copeland A."/>
            <person name="Lucas S."/>
            <person name="Lapidus A."/>
            <person name="Glavina del Rio T."/>
            <person name="Pitluck S."/>
            <person name="Goltsman E."/>
            <person name="Clum A."/>
            <person name="Sun H."/>
            <person name="Schmutz J."/>
            <person name="Larimer F.W."/>
            <person name="Land M.L."/>
            <person name="Hauser L."/>
            <person name="Kyrpides N."/>
            <person name="Mikhailova N."/>
            <person name="Richardson P.P."/>
            <person name="Janssen P.H."/>
            <person name="de Vos W.M."/>
            <person name="Smidt H."/>
        </authorList>
    </citation>
    <scope>NUCLEOTIDE SEQUENCE [LARGE SCALE GENOMIC DNA]</scope>
    <source>
        <strain evidence="9">DSM 11246 / JCM 15787 / PB90-1</strain>
    </source>
</reference>
<evidence type="ECO:0000256" key="1">
    <source>
        <dbReference type="ARBA" id="ARBA00022500"/>
    </source>
</evidence>
<dbReference type="InterPro" id="IPR051310">
    <property type="entry name" value="MCP_chemotaxis"/>
</dbReference>
<feature type="transmembrane region" description="Helical" evidence="6">
    <location>
        <begin position="12"/>
        <end position="29"/>
    </location>
</feature>
<evidence type="ECO:0000256" key="6">
    <source>
        <dbReference type="SAM" id="Phobius"/>
    </source>
</evidence>
<dbReference type="GO" id="GO:0004888">
    <property type="term" value="F:transmembrane signaling receptor activity"/>
    <property type="evidence" value="ECO:0007669"/>
    <property type="project" value="InterPro"/>
</dbReference>
<feature type="region of interest" description="Disordered" evidence="5">
    <location>
        <begin position="497"/>
        <end position="538"/>
    </location>
</feature>
<dbReference type="PRINTS" id="PR00260">
    <property type="entry name" value="CHEMTRNSDUCR"/>
</dbReference>
<evidence type="ECO:0000313" key="9">
    <source>
        <dbReference type="Proteomes" id="UP000007013"/>
    </source>
</evidence>
<dbReference type="InterPro" id="IPR047347">
    <property type="entry name" value="YvaQ-like_sensor"/>
</dbReference>
<feature type="transmembrane region" description="Helical" evidence="6">
    <location>
        <begin position="188"/>
        <end position="209"/>
    </location>
</feature>
<sequence>MHTFTVGKRITFGFALIILIAVGMGALAVERLLVIRDSAHVIVADCLPGAYLSGRIETEVTSAEMHVRKHILTEDASALGELEAEITANRDRVTQLYKDYEKTVTLAEDRELLKKANAFRPGYLTRRDAVLALSRAAKKKEAAEMAAKELEPYFDTYMAAVQEVVQFNRRNAQADSEQITTAVRTMQLAIGMAVLIAVGLGASAATYIVRGINRALGEVADAMQESSEQVAAAANQVAASSQSLASGSAEQAASLEETSASLEEMASMTKRNAEGAQQAKEFSSQARVAADSGATNMHAMKTAMDEIKTSSNDISHIIKTIDEIAFQTNILALNAAVEAARAGEAGMGFAVVAEEVRSLAQRSAQSARETAEKIAVAIAKTNQGVQLSNVVAQSLDEIVEKSRKVDAFVAEIATASTEQNQGIGQVNSAVGQMDKVTQSNAGGAEETAAAAEELSAQAKVTRENVERLLELVGRRDGKANRRMDAALVITAPASGVSEQRMNGARVSAPTAHPPRSAANHALAEHGSNGGARRRAPVR</sequence>
<dbReference type="InterPro" id="IPR024478">
    <property type="entry name" value="HlyB_4HB_MCP"/>
</dbReference>
<dbReference type="GO" id="GO:0007165">
    <property type="term" value="P:signal transduction"/>
    <property type="evidence" value="ECO:0007669"/>
    <property type="project" value="UniProtKB-KW"/>
</dbReference>
<evidence type="ECO:0000256" key="4">
    <source>
        <dbReference type="SAM" id="Coils"/>
    </source>
</evidence>
<evidence type="ECO:0000313" key="8">
    <source>
        <dbReference type="EMBL" id="ACB74103.1"/>
    </source>
</evidence>
<proteinExistence type="inferred from homology"/>
<keyword evidence="4" id="KW-0175">Coiled coil</keyword>
<dbReference type="HOGENOM" id="CLU_000445_107_16_0"/>
<accession>B1ZVK6</accession>
<dbReference type="AlphaFoldDB" id="B1ZVK6"/>
<dbReference type="RefSeq" id="WP_012373641.1">
    <property type="nucleotide sequence ID" value="NC_010571.1"/>
</dbReference>
<evidence type="ECO:0000256" key="2">
    <source>
        <dbReference type="ARBA" id="ARBA00029447"/>
    </source>
</evidence>
<dbReference type="InterPro" id="IPR004089">
    <property type="entry name" value="MCPsignal_dom"/>
</dbReference>
<feature type="region of interest" description="Disordered" evidence="5">
    <location>
        <begin position="268"/>
        <end position="291"/>
    </location>
</feature>
<keyword evidence="1" id="KW-0145">Chemotaxis</keyword>
<feature type="coiled-coil region" evidence="4">
    <location>
        <begin position="444"/>
        <end position="471"/>
    </location>
</feature>
<keyword evidence="3" id="KW-0807">Transducer</keyword>
<dbReference type="InterPro" id="IPR004090">
    <property type="entry name" value="Chemotax_Me-accpt_rcpt"/>
</dbReference>
<dbReference type="SMART" id="SM00283">
    <property type="entry name" value="MA"/>
    <property type="match status" value="1"/>
</dbReference>
<name>B1ZVK6_OPITP</name>
<dbReference type="PROSITE" id="PS50111">
    <property type="entry name" value="CHEMOTAXIS_TRANSDUC_2"/>
    <property type="match status" value="1"/>
</dbReference>
<dbReference type="PANTHER" id="PTHR43531">
    <property type="entry name" value="PROTEIN ICFG"/>
    <property type="match status" value="1"/>
</dbReference>
<comment type="similarity">
    <text evidence="2">Belongs to the methyl-accepting chemotaxis (MCP) protein family.</text>
</comment>
<dbReference type="eggNOG" id="COG0840">
    <property type="taxonomic scope" value="Bacteria"/>
</dbReference>
<dbReference type="KEGG" id="ote:Oter_0815"/>
<keyword evidence="9" id="KW-1185">Reference proteome</keyword>
<protein>
    <submittedName>
        <fullName evidence="8">Methyl-accepting chemotaxis sensory transducer</fullName>
    </submittedName>
</protein>
<dbReference type="PANTHER" id="PTHR43531:SF11">
    <property type="entry name" value="METHYL-ACCEPTING CHEMOTAXIS PROTEIN 3"/>
    <property type="match status" value="1"/>
</dbReference>
<keyword evidence="6" id="KW-0812">Transmembrane</keyword>
<organism evidence="8 9">
    <name type="scientific">Opitutus terrae (strain DSM 11246 / JCM 15787 / PB90-1)</name>
    <dbReference type="NCBI Taxonomy" id="452637"/>
    <lineage>
        <taxon>Bacteria</taxon>
        <taxon>Pseudomonadati</taxon>
        <taxon>Verrucomicrobiota</taxon>
        <taxon>Opitutia</taxon>
        <taxon>Opitutales</taxon>
        <taxon>Opitutaceae</taxon>
        <taxon>Opitutus</taxon>
    </lineage>
</organism>
<dbReference type="SUPFAM" id="SSF58104">
    <property type="entry name" value="Methyl-accepting chemotaxis protein (MCP) signaling domain"/>
    <property type="match status" value="1"/>
</dbReference>
<keyword evidence="6" id="KW-0472">Membrane</keyword>
<dbReference type="Gene3D" id="1.10.287.950">
    <property type="entry name" value="Methyl-accepting chemotaxis protein"/>
    <property type="match status" value="1"/>
</dbReference>
<dbReference type="Proteomes" id="UP000007013">
    <property type="component" value="Chromosome"/>
</dbReference>
<keyword evidence="6" id="KW-1133">Transmembrane helix</keyword>
<dbReference type="STRING" id="452637.Oter_0815"/>
<gene>
    <name evidence="8" type="ordered locus">Oter_0815</name>
</gene>
<dbReference type="GO" id="GO:0005886">
    <property type="term" value="C:plasma membrane"/>
    <property type="evidence" value="ECO:0007669"/>
    <property type="project" value="TreeGrafter"/>
</dbReference>
<feature type="domain" description="Methyl-accepting transducer" evidence="7">
    <location>
        <begin position="226"/>
        <end position="455"/>
    </location>
</feature>
<evidence type="ECO:0000256" key="3">
    <source>
        <dbReference type="PROSITE-ProRule" id="PRU00284"/>
    </source>
</evidence>
<dbReference type="GO" id="GO:0006935">
    <property type="term" value="P:chemotaxis"/>
    <property type="evidence" value="ECO:0007669"/>
    <property type="project" value="UniProtKB-KW"/>
</dbReference>